<evidence type="ECO:0000313" key="11">
    <source>
        <dbReference type="EMBL" id="CAG8977793.1"/>
    </source>
</evidence>
<evidence type="ECO:0000256" key="1">
    <source>
        <dbReference type="ARBA" id="ARBA00001971"/>
    </source>
</evidence>
<evidence type="ECO:0000256" key="2">
    <source>
        <dbReference type="ARBA" id="ARBA00010617"/>
    </source>
</evidence>
<evidence type="ECO:0008006" key="13">
    <source>
        <dbReference type="Google" id="ProtNLM"/>
    </source>
</evidence>
<evidence type="ECO:0000256" key="8">
    <source>
        <dbReference type="PIRSR" id="PIRSR602401-1"/>
    </source>
</evidence>
<dbReference type="EMBL" id="CAJVRM010000235">
    <property type="protein sequence ID" value="CAG8977793.1"/>
    <property type="molecule type" value="Genomic_DNA"/>
</dbReference>
<dbReference type="GO" id="GO:0005506">
    <property type="term" value="F:iron ion binding"/>
    <property type="evidence" value="ECO:0007669"/>
    <property type="project" value="InterPro"/>
</dbReference>
<dbReference type="PANTHER" id="PTHR46206">
    <property type="entry name" value="CYTOCHROME P450"/>
    <property type="match status" value="1"/>
</dbReference>
<gene>
    <name evidence="11" type="ORF">HYALB_00010878</name>
</gene>
<dbReference type="AlphaFoldDB" id="A0A9N9LQ52"/>
<dbReference type="InterPro" id="IPR001128">
    <property type="entry name" value="Cyt_P450"/>
</dbReference>
<accession>A0A9N9LQ52</accession>
<dbReference type="CDD" id="cd11041">
    <property type="entry name" value="CYP503A1-like"/>
    <property type="match status" value="1"/>
</dbReference>
<evidence type="ECO:0000313" key="12">
    <source>
        <dbReference type="Proteomes" id="UP000701801"/>
    </source>
</evidence>
<dbReference type="InterPro" id="IPR017972">
    <property type="entry name" value="Cyt_P450_CS"/>
</dbReference>
<dbReference type="GO" id="GO:0016705">
    <property type="term" value="F:oxidoreductase activity, acting on paired donors, with incorporation or reduction of molecular oxygen"/>
    <property type="evidence" value="ECO:0007669"/>
    <property type="project" value="InterPro"/>
</dbReference>
<sequence length="595" mass="67502">MGPVNNQKRLFLPDAISIYVQFVIIGSILYGVCYVWKTLNSERRLSGFAVATLAEEGLGPKESYLKDSNKTIAAGLKSNSGPFQIITGTGPKLVLQNRFADELRNRSELDFNEAFRKDFFAHYPGFDGFRASLDNPTLIPSTLRIKMTQSLGLVTNHLVDEATAALHELYGENREWHSIAVKQHNLNFIARLSSRVFLGRPICRNEKWIEIAKNHTVSGYITDWPAVDSFLAARDLRAQPFFLRRIKHYFMPHNKNIRKDCSLKLSPPLLLTRTPERHYADAKQIINTEVERRKIRAQIILASGGKPAKVSDAIGWMVEMAGGKEVDYVAAQLSLTVASIHATTEALTSALLDLVTYPEIIPSLRQEIIEALSTGGWSKQALFKMKLMDSFLKESQRLHPVRSAVWLQRSYAKLLMISFDSLVMVRMIYHGPIWLIYDANTISVSMNRKVMRRVTLSDGTVLPVGARLMVAGGFRDPKIYENPDKFDAHRFFKLREENPNGAYQYVSTSGDMFGFGHGNHACPGRFLASSELKIALAHMILKYDWKLDQEDTMPKFFQNETAHMTNPGMKLMMRRRTEEIDLDLKVDPDLIDVKE</sequence>
<evidence type="ECO:0000256" key="6">
    <source>
        <dbReference type="ARBA" id="ARBA00023004"/>
    </source>
</evidence>
<dbReference type="InterPro" id="IPR002401">
    <property type="entry name" value="Cyt_P450_E_grp-I"/>
</dbReference>
<dbReference type="SUPFAM" id="SSF48264">
    <property type="entry name" value="Cytochrome P450"/>
    <property type="match status" value="2"/>
</dbReference>
<comment type="caution">
    <text evidence="11">The sequence shown here is derived from an EMBL/GenBank/DDBJ whole genome shotgun (WGS) entry which is preliminary data.</text>
</comment>
<feature type="transmembrane region" description="Helical" evidence="10">
    <location>
        <begin position="16"/>
        <end position="36"/>
    </location>
</feature>
<keyword evidence="12" id="KW-1185">Reference proteome</keyword>
<reference evidence="11" key="1">
    <citation type="submission" date="2021-07" db="EMBL/GenBank/DDBJ databases">
        <authorList>
            <person name="Durling M."/>
        </authorList>
    </citation>
    <scope>NUCLEOTIDE SEQUENCE</scope>
</reference>
<keyword evidence="10" id="KW-1133">Transmembrane helix</keyword>
<evidence type="ECO:0000256" key="10">
    <source>
        <dbReference type="SAM" id="Phobius"/>
    </source>
</evidence>
<keyword evidence="4 8" id="KW-0479">Metal-binding</keyword>
<proteinExistence type="inferred from homology"/>
<dbReference type="Pfam" id="PF00067">
    <property type="entry name" value="p450"/>
    <property type="match status" value="2"/>
</dbReference>
<dbReference type="Gene3D" id="1.10.630.10">
    <property type="entry name" value="Cytochrome P450"/>
    <property type="match status" value="2"/>
</dbReference>
<dbReference type="PRINTS" id="PR00463">
    <property type="entry name" value="EP450I"/>
</dbReference>
<dbReference type="Proteomes" id="UP000701801">
    <property type="component" value="Unassembled WGS sequence"/>
</dbReference>
<dbReference type="PROSITE" id="PS00086">
    <property type="entry name" value="CYTOCHROME_P450"/>
    <property type="match status" value="1"/>
</dbReference>
<dbReference type="OrthoDB" id="1844152at2759"/>
<keyword evidence="6 8" id="KW-0408">Iron</keyword>
<evidence type="ECO:0000256" key="7">
    <source>
        <dbReference type="ARBA" id="ARBA00023033"/>
    </source>
</evidence>
<organism evidence="11 12">
    <name type="scientific">Hymenoscyphus albidus</name>
    <dbReference type="NCBI Taxonomy" id="595503"/>
    <lineage>
        <taxon>Eukaryota</taxon>
        <taxon>Fungi</taxon>
        <taxon>Dikarya</taxon>
        <taxon>Ascomycota</taxon>
        <taxon>Pezizomycotina</taxon>
        <taxon>Leotiomycetes</taxon>
        <taxon>Helotiales</taxon>
        <taxon>Helotiaceae</taxon>
        <taxon>Hymenoscyphus</taxon>
    </lineage>
</organism>
<comment type="cofactor">
    <cofactor evidence="1 8">
        <name>heme</name>
        <dbReference type="ChEBI" id="CHEBI:30413"/>
    </cofactor>
</comment>
<keyword evidence="10" id="KW-0812">Transmembrane</keyword>
<comment type="similarity">
    <text evidence="2 9">Belongs to the cytochrome P450 family.</text>
</comment>
<dbReference type="GO" id="GO:0020037">
    <property type="term" value="F:heme binding"/>
    <property type="evidence" value="ECO:0007669"/>
    <property type="project" value="InterPro"/>
</dbReference>
<feature type="binding site" description="axial binding residue" evidence="8">
    <location>
        <position position="522"/>
    </location>
    <ligand>
        <name>heme</name>
        <dbReference type="ChEBI" id="CHEBI:30413"/>
    </ligand>
    <ligandPart>
        <name>Fe</name>
        <dbReference type="ChEBI" id="CHEBI:18248"/>
    </ligandPart>
</feature>
<evidence type="ECO:0000256" key="3">
    <source>
        <dbReference type="ARBA" id="ARBA00022617"/>
    </source>
</evidence>
<dbReference type="InterPro" id="IPR036396">
    <property type="entry name" value="Cyt_P450_sf"/>
</dbReference>
<protein>
    <recommendedName>
        <fullName evidence="13">Cytochrome P450 monooxygenase</fullName>
    </recommendedName>
</protein>
<evidence type="ECO:0000256" key="4">
    <source>
        <dbReference type="ARBA" id="ARBA00022723"/>
    </source>
</evidence>
<keyword evidence="7 9" id="KW-0503">Monooxygenase</keyword>
<keyword evidence="3 8" id="KW-0349">Heme</keyword>
<keyword evidence="10" id="KW-0472">Membrane</keyword>
<name>A0A9N9LQ52_9HELO</name>
<dbReference type="GO" id="GO:0004497">
    <property type="term" value="F:monooxygenase activity"/>
    <property type="evidence" value="ECO:0007669"/>
    <property type="project" value="UniProtKB-KW"/>
</dbReference>
<dbReference type="PANTHER" id="PTHR46206:SF2">
    <property type="entry name" value="CYTOCHROME P450 MONOOXYGENASE AUSG-RELATED"/>
    <property type="match status" value="1"/>
</dbReference>
<evidence type="ECO:0000256" key="5">
    <source>
        <dbReference type="ARBA" id="ARBA00023002"/>
    </source>
</evidence>
<keyword evidence="5 9" id="KW-0560">Oxidoreductase</keyword>
<evidence type="ECO:0000256" key="9">
    <source>
        <dbReference type="RuleBase" id="RU000461"/>
    </source>
</evidence>